<dbReference type="Proteomes" id="UP001208771">
    <property type="component" value="Unassembled WGS sequence"/>
</dbReference>
<gene>
    <name evidence="1" type="ORF">NOF55_11080</name>
</gene>
<organism evidence="1 2">
    <name type="scientific">Ectorhizobium quercum</name>
    <dbReference type="NCBI Taxonomy" id="2965071"/>
    <lineage>
        <taxon>Bacteria</taxon>
        <taxon>Pseudomonadati</taxon>
        <taxon>Pseudomonadota</taxon>
        <taxon>Alphaproteobacteria</taxon>
        <taxon>Hyphomicrobiales</taxon>
        <taxon>Rhizobiaceae</taxon>
        <taxon>Ectorhizobium</taxon>
    </lineage>
</organism>
<dbReference type="RefSeq" id="WP_306411427.1">
    <property type="nucleotide sequence ID" value="NZ_JANFPI010000003.1"/>
</dbReference>
<evidence type="ECO:0000313" key="2">
    <source>
        <dbReference type="Proteomes" id="UP001208771"/>
    </source>
</evidence>
<dbReference type="EMBL" id="JANFPI010000003">
    <property type="protein sequence ID" value="MCX8997646.1"/>
    <property type="molecule type" value="Genomic_DNA"/>
</dbReference>
<name>A0AAE3N063_9HYPH</name>
<protein>
    <submittedName>
        <fullName evidence="1">Uncharacterized protein</fullName>
    </submittedName>
</protein>
<comment type="caution">
    <text evidence="1">The sequence shown here is derived from an EMBL/GenBank/DDBJ whole genome shotgun (WGS) entry which is preliminary data.</text>
</comment>
<sequence>MFTTLTLLTALISVMFVGSIISSIAALHQEAKEMDELNRRSKVF</sequence>
<evidence type="ECO:0000313" key="1">
    <source>
        <dbReference type="EMBL" id="MCX8997646.1"/>
    </source>
</evidence>
<reference evidence="1" key="1">
    <citation type="submission" date="2022-07" db="EMBL/GenBank/DDBJ databases">
        <title>Ectorhizobium quercum gen.nov., sp. nov.</title>
        <authorList>
            <person name="Ma T."/>
            <person name="Li Y."/>
        </authorList>
    </citation>
    <scope>NUCLEOTIDE SEQUENCE</scope>
    <source>
        <strain evidence="1">BDR2-2</strain>
    </source>
</reference>
<keyword evidence="2" id="KW-1185">Reference proteome</keyword>
<accession>A0AAE3N063</accession>
<dbReference type="AlphaFoldDB" id="A0AAE3N063"/>
<proteinExistence type="predicted"/>